<feature type="repeat" description="ANK" evidence="2">
    <location>
        <begin position="1000"/>
        <end position="1032"/>
    </location>
</feature>
<evidence type="ECO:0000256" key="3">
    <source>
        <dbReference type="SAM" id="MobiDB-lite"/>
    </source>
</evidence>
<sequence>MPQPEDYTVGWICAIRTEYVAARQFLNEEHEGPRTVSPNDSNAYTLGKMREHNVVIAVLPDGQYGISSATGVIKDMIHTFPNIRIGLMVGIGGGAPSTKHDIRLGDVVVSAPRQGKGGVFQYDFGKTIQDQSFRTTGFMNHPPAVLLTAVTVLSGQYESDGHNLEQDISSILEKKPRLRKTYGRPDPNSDRLYKSEIIHPKDNEVKCEENCDIPGTLVVRRQRTEDEDNPAIHYGLIASANQLMKDALVRDKLAAEEGVLCFEMEAAGLMNHFPCLVIRGICDYSDSHKNKQWQGYAAMVAAAYAKDLLGRVAPSRVQAETKLSNALSGLHDVATAQLEITRQHVQAQKDLAKQMLTQHEQRCHQQFRLAASDRDITYEWYKNRVEERVEGTCLWFLEHEHFQGWLKQNSGPLLVTADPGCGKSVLARYLIDHGLPRSAAISYFFFKDEDQNTARQMLCALLHQLFSQNPALIKHAMRQYEEDGESLTNSTDSLWKILRSSVRDPQAGSVIIVLDALDECAQTEFEPLVRNIETQFHSNDPGNAKLRYLLTCRPYEQLVSRFSNLLGVFPNIHIPGEENSETISQEVNRVITHRVHQLPNTISPEIKSHLEERLHLTSHRTYLWVYLVFDHLKEGSFKKTRKGVDSAISNLPRSVNEAYEQILNRSNAEEHQMVRKVLSIVVAANQPLTLKELNIATNIDYETKSLEDIDLEDEDDFKKRIRSWCGLFILISQGHVYFLHQTAREFLIANSSSTSPVAPFPTRKWEHSITTQSAQAVLAELCVLYLALAHPEVIPAADEHNDMVKFMDQQPFFVYSALNWGAHFRHADIAEDAAVIPLVLRISDSSAKSYMPWFKMYWGITHDSRTPQFSHLMIAAYYGHHLTVRLLLKKGANLNSKDDMDHRTPLHWAAFNGHEETVELLIDKGADLESKDSDGATPLLLAAGFGYEVIAKILIEKGADLESKDHHDRTPLLVAADYGYEVIAKMLIEKGADLNSKDSEGQTPISTAVLEGHEAVAKLLIEKGAELNSKDPDGETPLLVAAREGKETIFNLLLVAHGVDVEVKDTWGRTPLSYVAMAGHDAMVKALISNKRSEIDGEDSYGSTPLSLAARHNRMQVTERLLGTGRVDPNSPDHSGRTPLWYAKRYANPFIVQLLLEHARNTDISSDMKNVTSHEKACFGVGRVHQCEDEESSEEDSEEYTEDDIDEYTQEESEEDSERDIEQPTEDYTAYWPPWYLDIYNEMAHKEMFHGGWSECSSEYEGSESTEDAESAEELVEDTEPAKHTEPAKGPNLANTKDLRQGAPAEPAKPLKTLDEINVDDAKNRDRWRLQLNNQKIRRSADPRLERQIILAKNATELVSKTYRLLEQTPRDHRPIIWLKQRYGLFCEDHARLFAKTDEDDDFGDLRRKALTNAMSHHAGGGQIFQAS</sequence>
<dbReference type="Pfam" id="PF00023">
    <property type="entry name" value="Ank"/>
    <property type="match status" value="4"/>
</dbReference>
<name>A0A0B7KJZ5_BIOOC</name>
<dbReference type="InterPro" id="IPR036770">
    <property type="entry name" value="Ankyrin_rpt-contain_sf"/>
</dbReference>
<dbReference type="InterPro" id="IPR027417">
    <property type="entry name" value="P-loop_NTPase"/>
</dbReference>
<dbReference type="GO" id="GO:0009116">
    <property type="term" value="P:nucleoside metabolic process"/>
    <property type="evidence" value="ECO:0007669"/>
    <property type="project" value="InterPro"/>
</dbReference>
<dbReference type="Pfam" id="PF12796">
    <property type="entry name" value="Ank_2"/>
    <property type="match status" value="2"/>
</dbReference>
<evidence type="ECO:0000259" key="4">
    <source>
        <dbReference type="Pfam" id="PF22939"/>
    </source>
</evidence>
<dbReference type="SMART" id="SM00248">
    <property type="entry name" value="ANK"/>
    <property type="match status" value="9"/>
</dbReference>
<dbReference type="Gene3D" id="3.40.50.1580">
    <property type="entry name" value="Nucleoside phosphorylase domain"/>
    <property type="match status" value="1"/>
</dbReference>
<feature type="repeat" description="ANK" evidence="2">
    <location>
        <begin position="1135"/>
        <end position="1167"/>
    </location>
</feature>
<feature type="repeat" description="ANK" evidence="2">
    <location>
        <begin position="967"/>
        <end position="999"/>
    </location>
</feature>
<dbReference type="Gene3D" id="3.40.50.300">
    <property type="entry name" value="P-loop containing nucleotide triphosphate hydrolases"/>
    <property type="match status" value="1"/>
</dbReference>
<dbReference type="InterPro" id="IPR056884">
    <property type="entry name" value="NPHP3-like_N"/>
</dbReference>
<protein>
    <submittedName>
        <fullName evidence="7">Uncharacterized protein</fullName>
    </submittedName>
</protein>
<proteinExistence type="predicted"/>
<feature type="compositionally biased region" description="Acidic residues" evidence="3">
    <location>
        <begin position="1261"/>
        <end position="1279"/>
    </location>
</feature>
<dbReference type="SUPFAM" id="SSF53167">
    <property type="entry name" value="Purine and uridine phosphorylases"/>
    <property type="match status" value="1"/>
</dbReference>
<dbReference type="PROSITE" id="PS50088">
    <property type="entry name" value="ANK_REPEAT"/>
    <property type="match status" value="8"/>
</dbReference>
<feature type="repeat" description="ANK" evidence="2">
    <location>
        <begin position="1033"/>
        <end position="1066"/>
    </location>
</feature>
<dbReference type="Pfam" id="PF24883">
    <property type="entry name" value="NPHP3_N"/>
    <property type="match status" value="1"/>
</dbReference>
<feature type="region of interest" description="Disordered" evidence="3">
    <location>
        <begin position="1254"/>
        <end position="1312"/>
    </location>
</feature>
<evidence type="ECO:0000259" key="6">
    <source>
        <dbReference type="Pfam" id="PF24883"/>
    </source>
</evidence>
<dbReference type="EMBL" id="CDPU01000103">
    <property type="protein sequence ID" value="CEO57464.1"/>
    <property type="molecule type" value="Genomic_DNA"/>
</dbReference>
<feature type="region of interest" description="Disordered" evidence="3">
    <location>
        <begin position="1185"/>
        <end position="1226"/>
    </location>
</feature>
<feature type="repeat" description="ANK" evidence="2">
    <location>
        <begin position="1101"/>
        <end position="1125"/>
    </location>
</feature>
<gene>
    <name evidence="7" type="ORF">BN869_000013522_1</name>
</gene>
<dbReference type="Gene3D" id="1.25.40.20">
    <property type="entry name" value="Ankyrin repeat-containing domain"/>
    <property type="match status" value="1"/>
</dbReference>
<feature type="repeat" description="ANK" evidence="2">
    <location>
        <begin position="867"/>
        <end position="899"/>
    </location>
</feature>
<feature type="repeat" description="ANK" evidence="2">
    <location>
        <begin position="901"/>
        <end position="933"/>
    </location>
</feature>
<dbReference type="Pfam" id="PF22939">
    <property type="entry name" value="WHD_GPIID"/>
    <property type="match status" value="1"/>
</dbReference>
<evidence type="ECO:0000313" key="7">
    <source>
        <dbReference type="EMBL" id="CEO57464.1"/>
    </source>
</evidence>
<dbReference type="SUPFAM" id="SSF52540">
    <property type="entry name" value="P-loop containing nucleoside triphosphate hydrolases"/>
    <property type="match status" value="1"/>
</dbReference>
<dbReference type="PROSITE" id="PS50297">
    <property type="entry name" value="ANK_REP_REGION"/>
    <property type="match status" value="7"/>
</dbReference>
<keyword evidence="1" id="KW-0677">Repeat</keyword>
<feature type="domain" description="Nephrocystin 3-like N-terminal" evidence="6">
    <location>
        <begin position="391"/>
        <end position="553"/>
    </location>
</feature>
<feature type="domain" description="DUF7069" evidence="5">
    <location>
        <begin position="583"/>
        <end position="650"/>
    </location>
</feature>
<reference evidence="7" key="1">
    <citation type="submission" date="2015-01" db="EMBL/GenBank/DDBJ databases">
        <authorList>
            <person name="Durling Mikael"/>
        </authorList>
    </citation>
    <scope>NUCLEOTIDE SEQUENCE</scope>
</reference>
<dbReference type="GO" id="GO:0003824">
    <property type="term" value="F:catalytic activity"/>
    <property type="evidence" value="ECO:0007669"/>
    <property type="project" value="InterPro"/>
</dbReference>
<dbReference type="Pfam" id="PF23239">
    <property type="entry name" value="DUF7069"/>
    <property type="match status" value="1"/>
</dbReference>
<keyword evidence="2" id="KW-0040">ANK repeat</keyword>
<feature type="domain" description="GPI inositol-deacylase winged helix" evidence="4">
    <location>
        <begin position="670"/>
        <end position="751"/>
    </location>
</feature>
<dbReference type="InterPro" id="IPR054471">
    <property type="entry name" value="GPIID_WHD"/>
</dbReference>
<evidence type="ECO:0000256" key="1">
    <source>
        <dbReference type="ARBA" id="ARBA00022737"/>
    </source>
</evidence>
<organism evidence="7">
    <name type="scientific">Bionectria ochroleuca</name>
    <name type="common">Gliocladium roseum</name>
    <dbReference type="NCBI Taxonomy" id="29856"/>
    <lineage>
        <taxon>Eukaryota</taxon>
        <taxon>Fungi</taxon>
        <taxon>Dikarya</taxon>
        <taxon>Ascomycota</taxon>
        <taxon>Pezizomycotina</taxon>
        <taxon>Sordariomycetes</taxon>
        <taxon>Hypocreomycetidae</taxon>
        <taxon>Hypocreales</taxon>
        <taxon>Bionectriaceae</taxon>
        <taxon>Clonostachys</taxon>
    </lineage>
</organism>
<feature type="compositionally biased region" description="Acidic residues" evidence="3">
    <location>
        <begin position="1188"/>
        <end position="1225"/>
    </location>
</feature>
<dbReference type="InterPro" id="IPR035994">
    <property type="entry name" value="Nucleoside_phosphorylase_sf"/>
</dbReference>
<dbReference type="InterPro" id="IPR002110">
    <property type="entry name" value="Ankyrin_rpt"/>
</dbReference>
<feature type="repeat" description="ANK" evidence="2">
    <location>
        <begin position="934"/>
        <end position="966"/>
    </location>
</feature>
<accession>A0A0B7KJZ5</accession>
<dbReference type="PANTHER" id="PTHR46082:SF11">
    <property type="entry name" value="AAA+ ATPASE DOMAIN-CONTAINING PROTEIN-RELATED"/>
    <property type="match status" value="1"/>
</dbReference>
<dbReference type="InterPro" id="IPR055497">
    <property type="entry name" value="DUF7069"/>
</dbReference>
<dbReference type="InterPro" id="IPR053137">
    <property type="entry name" value="NLR-like"/>
</dbReference>
<evidence type="ECO:0000256" key="2">
    <source>
        <dbReference type="PROSITE-ProRule" id="PRU00023"/>
    </source>
</evidence>
<dbReference type="SUPFAM" id="SSF48403">
    <property type="entry name" value="Ankyrin repeat"/>
    <property type="match status" value="1"/>
</dbReference>
<evidence type="ECO:0000259" key="5">
    <source>
        <dbReference type="Pfam" id="PF23239"/>
    </source>
</evidence>
<dbReference type="PANTHER" id="PTHR46082">
    <property type="entry name" value="ATP/GTP-BINDING PROTEIN-RELATED"/>
    <property type="match status" value="1"/>
</dbReference>
<dbReference type="PRINTS" id="PR01415">
    <property type="entry name" value="ANKYRIN"/>
</dbReference>